<comment type="caution">
    <text evidence="5">The sequence shown here is derived from an EMBL/GenBank/DDBJ whole genome shotgun (WGS) entry which is preliminary data.</text>
</comment>
<reference evidence="5 6" key="1">
    <citation type="submission" date="2022-12" db="EMBL/GenBank/DDBJ databases">
        <title>Chromosome-level genome of Tegillarca granosa.</title>
        <authorList>
            <person name="Kim J."/>
        </authorList>
    </citation>
    <scope>NUCLEOTIDE SEQUENCE [LARGE SCALE GENOMIC DNA]</scope>
    <source>
        <strain evidence="5">Teg-2019</strain>
        <tissue evidence="5">Adductor muscle</tissue>
    </source>
</reference>
<evidence type="ECO:0000256" key="4">
    <source>
        <dbReference type="ARBA" id="ARBA00023273"/>
    </source>
</evidence>
<dbReference type="EMBL" id="JARBDR010000214">
    <property type="protein sequence ID" value="KAJ8318598.1"/>
    <property type="molecule type" value="Genomic_DNA"/>
</dbReference>
<gene>
    <name evidence="5" type="ORF">KUTeg_003689</name>
</gene>
<protein>
    <submittedName>
        <fullName evidence="5">Uncharacterized protein</fullName>
    </submittedName>
</protein>
<dbReference type="InterPro" id="IPR030511">
    <property type="entry name" value="TTC26"/>
</dbReference>
<evidence type="ECO:0000313" key="6">
    <source>
        <dbReference type="Proteomes" id="UP001217089"/>
    </source>
</evidence>
<dbReference type="PANTHER" id="PTHR14781">
    <property type="entry name" value="INTRAFLAGELLAR TRANSPORT PROTEIN 56"/>
    <property type="match status" value="1"/>
</dbReference>
<organism evidence="5 6">
    <name type="scientific">Tegillarca granosa</name>
    <name type="common">Malaysian cockle</name>
    <name type="synonym">Anadara granosa</name>
    <dbReference type="NCBI Taxonomy" id="220873"/>
    <lineage>
        <taxon>Eukaryota</taxon>
        <taxon>Metazoa</taxon>
        <taxon>Spiralia</taxon>
        <taxon>Lophotrochozoa</taxon>
        <taxon>Mollusca</taxon>
        <taxon>Bivalvia</taxon>
        <taxon>Autobranchia</taxon>
        <taxon>Pteriomorphia</taxon>
        <taxon>Arcoida</taxon>
        <taxon>Arcoidea</taxon>
        <taxon>Arcidae</taxon>
        <taxon>Tegillarca</taxon>
    </lineage>
</organism>
<proteinExistence type="predicted"/>
<keyword evidence="2" id="KW-0677">Repeat</keyword>
<accession>A0ABQ9FSC6</accession>
<sequence>MCSIPDVLTLTNKSLFIFQLDYKIFRWTLKDSLRDIINMLRNSSNAQVEYVVRSMKKWAKDNLISVPSSPELKAIMPWLSCMDTLRDVINMLRNTTNPQVEYITRTMKKWAKENLVPLP</sequence>
<evidence type="ECO:0000256" key="2">
    <source>
        <dbReference type="ARBA" id="ARBA00022737"/>
    </source>
</evidence>
<evidence type="ECO:0000256" key="1">
    <source>
        <dbReference type="ARBA" id="ARBA00004138"/>
    </source>
</evidence>
<keyword evidence="4" id="KW-0966">Cell projection</keyword>
<comment type="subcellular location">
    <subcellularLocation>
        <location evidence="1">Cell projection</location>
        <location evidence="1">Cilium</location>
    </subcellularLocation>
</comment>
<name>A0ABQ9FSC6_TEGGR</name>
<evidence type="ECO:0000256" key="3">
    <source>
        <dbReference type="ARBA" id="ARBA00022803"/>
    </source>
</evidence>
<keyword evidence="3" id="KW-0802">TPR repeat</keyword>
<dbReference type="PANTHER" id="PTHR14781:SF0">
    <property type="entry name" value="INTRAFLAGELLAR TRANSPORT PROTEIN 56"/>
    <property type="match status" value="1"/>
</dbReference>
<keyword evidence="6" id="KW-1185">Reference proteome</keyword>
<dbReference type="Proteomes" id="UP001217089">
    <property type="component" value="Unassembled WGS sequence"/>
</dbReference>
<evidence type="ECO:0000313" key="5">
    <source>
        <dbReference type="EMBL" id="KAJ8318598.1"/>
    </source>
</evidence>